<reference evidence="2" key="2">
    <citation type="submission" date="2020-09" db="EMBL/GenBank/DDBJ databases">
        <authorList>
            <person name="Sun Q."/>
            <person name="Zhou Y."/>
        </authorList>
    </citation>
    <scope>NUCLEOTIDE SEQUENCE</scope>
    <source>
        <strain evidence="2">CGMCC 1.15493</strain>
    </source>
</reference>
<evidence type="ECO:0000256" key="1">
    <source>
        <dbReference type="SAM" id="SignalP"/>
    </source>
</evidence>
<gene>
    <name evidence="2" type="ORF">GCM10011335_12620</name>
</gene>
<proteinExistence type="predicted"/>
<accession>A0A917D976</accession>
<feature type="signal peptide" evidence="1">
    <location>
        <begin position="1"/>
        <end position="28"/>
    </location>
</feature>
<dbReference type="EMBL" id="BMJJ01000002">
    <property type="protein sequence ID" value="GGD11134.1"/>
    <property type="molecule type" value="Genomic_DNA"/>
</dbReference>
<sequence length="248" mass="27160">MIPCLSSRRVVFALAGLGSLMAVPQAVTEDGEIPPAHYPRLSASADTAAGFVPDGWMLESEAQGDLDKDGLDDVVFVLHGTDPANFVKEEWSPEPMDTNPRILGAAFAVPSGGYRLVLENHTLIPRREQSNVDDAYDDGLALARGAFSVELSFFASAGSWEMHRSKPTFRWRDDRFELIGFDRSSVMRNSGEMTEVSANYATGRMEIGTGMADSDKMKRTSKAFRPGRRLSLEEVGNGLDFDPLSPPR</sequence>
<keyword evidence="3" id="KW-1185">Reference proteome</keyword>
<comment type="caution">
    <text evidence="2">The sequence shown here is derived from an EMBL/GenBank/DDBJ whole genome shotgun (WGS) entry which is preliminary data.</text>
</comment>
<feature type="chain" id="PRO_5037295649" evidence="1">
    <location>
        <begin position="29"/>
        <end position="248"/>
    </location>
</feature>
<reference evidence="2" key="1">
    <citation type="journal article" date="2014" name="Int. J. Syst. Evol. Microbiol.">
        <title>Complete genome sequence of Corynebacterium casei LMG S-19264T (=DSM 44701T), isolated from a smear-ripened cheese.</title>
        <authorList>
            <consortium name="US DOE Joint Genome Institute (JGI-PGF)"/>
            <person name="Walter F."/>
            <person name="Albersmeier A."/>
            <person name="Kalinowski J."/>
            <person name="Ruckert C."/>
        </authorList>
    </citation>
    <scope>NUCLEOTIDE SEQUENCE</scope>
    <source>
        <strain evidence="2">CGMCC 1.15493</strain>
    </source>
</reference>
<dbReference type="Proteomes" id="UP000613160">
    <property type="component" value="Unassembled WGS sequence"/>
</dbReference>
<dbReference type="RefSeq" id="WP_188849713.1">
    <property type="nucleotide sequence ID" value="NZ_BMJJ01000002.1"/>
</dbReference>
<keyword evidence="1" id="KW-0732">Signal</keyword>
<dbReference type="AlphaFoldDB" id="A0A917D976"/>
<organism evidence="2 3">
    <name type="scientific">Aureimonas glaciei</name>
    <dbReference type="NCBI Taxonomy" id="1776957"/>
    <lineage>
        <taxon>Bacteria</taxon>
        <taxon>Pseudomonadati</taxon>
        <taxon>Pseudomonadota</taxon>
        <taxon>Alphaproteobacteria</taxon>
        <taxon>Hyphomicrobiales</taxon>
        <taxon>Aurantimonadaceae</taxon>
        <taxon>Aureimonas</taxon>
    </lineage>
</organism>
<evidence type="ECO:0000313" key="2">
    <source>
        <dbReference type="EMBL" id="GGD11134.1"/>
    </source>
</evidence>
<protein>
    <submittedName>
        <fullName evidence="2">Uncharacterized protein</fullName>
    </submittedName>
</protein>
<name>A0A917D976_9HYPH</name>
<evidence type="ECO:0000313" key="3">
    <source>
        <dbReference type="Proteomes" id="UP000613160"/>
    </source>
</evidence>